<evidence type="ECO:0000313" key="3">
    <source>
        <dbReference type="EMBL" id="NKZ24583.1"/>
    </source>
</evidence>
<accession>A0A7X6N2M9</accession>
<dbReference type="SUPFAM" id="SSF54403">
    <property type="entry name" value="Cystatin/monellin"/>
    <property type="match status" value="2"/>
</dbReference>
<keyword evidence="1" id="KW-0812">Transmembrane</keyword>
<evidence type="ECO:0000256" key="1">
    <source>
        <dbReference type="SAM" id="Phobius"/>
    </source>
</evidence>
<dbReference type="EMBL" id="JAAXPN010000008">
    <property type="protein sequence ID" value="NKZ24583.1"/>
    <property type="molecule type" value="Genomic_DNA"/>
</dbReference>
<dbReference type="Pfam" id="PF17881">
    <property type="entry name" value="TseB"/>
    <property type="match status" value="1"/>
</dbReference>
<sequence length="170" mass="19369">MQLRQNIYQRKFKIKPSMVIISVLLLVIIAIIVIFEVALNPAKSDKNTYEAIAKKSGITQVDSFLVSKRSKIYYSVIGENNKKQDIAVIMHANDKKFKPVILKMNDGLSENQVRSLVQQRYSPKKVYSVALTLYDGAPAWDVSYLDQKQNLSFATIQFTNGKQLKLIQNL</sequence>
<organism evidence="3 4">
    <name type="scientific">Periweissella fabalis</name>
    <dbReference type="NCBI Taxonomy" id="1070421"/>
    <lineage>
        <taxon>Bacteria</taxon>
        <taxon>Bacillati</taxon>
        <taxon>Bacillota</taxon>
        <taxon>Bacilli</taxon>
        <taxon>Lactobacillales</taxon>
        <taxon>Lactobacillaceae</taxon>
        <taxon>Periweissella</taxon>
    </lineage>
</organism>
<dbReference type="Proteomes" id="UP000549765">
    <property type="component" value="Unassembled WGS sequence"/>
</dbReference>
<dbReference type="RefSeq" id="WP_168722380.1">
    <property type="nucleotide sequence ID" value="NZ_JAAXPN010000008.1"/>
</dbReference>
<evidence type="ECO:0000313" key="4">
    <source>
        <dbReference type="Proteomes" id="UP000549765"/>
    </source>
</evidence>
<proteinExistence type="predicted"/>
<keyword evidence="1" id="KW-0472">Membrane</keyword>
<feature type="domain" description="Cell wall elongation regulator TseB-like" evidence="2">
    <location>
        <begin position="51"/>
        <end position="90"/>
    </location>
</feature>
<reference evidence="3 4" key="1">
    <citation type="submission" date="2020-04" db="EMBL/GenBank/DDBJ databases">
        <title>MicrobeNet Type strains.</title>
        <authorList>
            <person name="Nicholson A.C."/>
        </authorList>
    </citation>
    <scope>NUCLEOTIDE SEQUENCE [LARGE SCALE GENOMIC DNA]</scope>
    <source>
        <strain evidence="3 4">CCUG 61472</strain>
    </source>
</reference>
<keyword evidence="4" id="KW-1185">Reference proteome</keyword>
<name>A0A7X6N2M9_9LACO</name>
<dbReference type="Gene3D" id="3.10.450.40">
    <property type="match status" value="2"/>
</dbReference>
<gene>
    <name evidence="3" type="ORF">HF964_07235</name>
</gene>
<feature type="transmembrane region" description="Helical" evidence="1">
    <location>
        <begin position="20"/>
        <end position="39"/>
    </location>
</feature>
<evidence type="ECO:0000259" key="2">
    <source>
        <dbReference type="Pfam" id="PF17881"/>
    </source>
</evidence>
<dbReference type="InterPro" id="IPR046350">
    <property type="entry name" value="Cystatin_sf"/>
</dbReference>
<protein>
    <submittedName>
        <fullName evidence="3">DUF5590 domain-containing protein</fullName>
    </submittedName>
</protein>
<dbReference type="AlphaFoldDB" id="A0A7X6N2M9"/>
<dbReference type="InterPro" id="IPR041401">
    <property type="entry name" value="TseB-like_dom"/>
</dbReference>
<keyword evidence="1" id="KW-1133">Transmembrane helix</keyword>
<comment type="caution">
    <text evidence="3">The sequence shown here is derived from an EMBL/GenBank/DDBJ whole genome shotgun (WGS) entry which is preliminary data.</text>
</comment>